<evidence type="ECO:0000256" key="3">
    <source>
        <dbReference type="ARBA" id="ARBA00022723"/>
    </source>
</evidence>
<evidence type="ECO:0000256" key="7">
    <source>
        <dbReference type="SAM" id="MobiDB-lite"/>
    </source>
</evidence>
<keyword evidence="11" id="KW-1185">Reference proteome</keyword>
<keyword evidence="2" id="KW-0645">Protease</keyword>
<keyword evidence="5" id="KW-0862">Zinc</keyword>
<dbReference type="SUPFAM" id="SSF48452">
    <property type="entry name" value="TPR-like"/>
    <property type="match status" value="1"/>
</dbReference>
<dbReference type="InterPro" id="IPR011990">
    <property type="entry name" value="TPR-like_helical_dom_sf"/>
</dbReference>
<dbReference type="CDD" id="cd07324">
    <property type="entry name" value="M48C_Oma1-like"/>
    <property type="match status" value="1"/>
</dbReference>
<evidence type="ECO:0000313" key="11">
    <source>
        <dbReference type="Proteomes" id="UP001501588"/>
    </source>
</evidence>
<keyword evidence="6 10" id="KW-0482">Metalloprotease</keyword>
<sequence>MRNAFALVLALWVMLATSTPFSAARAQGGAGALVTVRDAETEGLLRAIAHPLFRVAGVDPALVRMTLIQARPINAFVTTGNRLFINTGLIQQSAGAGDLAGVLAHETGHIAGGHVARLPEEMRNAMLRSLAGMLLGGAAAAAGGGGGAAAAGMLGGQAMAQGELFAFSRAQEQAADQAGMTFLDRLGWSGSGLRRLLLRMQEQEMLTVGRQDPYLRTHPLSRDRLEFVTDWVERAGAARGDAGLPAGLEAAFLMVRAKLDGFIDPPLSTWRRYGENDGSAPARYARAIAQHRSGRADAALGLLDGLVREQPSNPWLRELQGQVLFEAGRVAEAVGPLREAARLAPGEALVRLALGRALMEAGDPALLRAAAAELEASLRIERENAFAWRQLAVAQGRLGLAAQADLALAEEAMLVGDFPAVRTLAQRAEAALPPGPLRLRAADLRHAAQRDNMTREQREQEREAMRRRPRP</sequence>
<feature type="domain" description="Peptidase M48" evidence="9">
    <location>
        <begin position="43"/>
        <end position="231"/>
    </location>
</feature>
<gene>
    <name evidence="10" type="ORF">GCM10009416_42470</name>
</gene>
<dbReference type="RefSeq" id="WP_343897423.1">
    <property type="nucleotide sequence ID" value="NZ_BAAAFZ010000072.1"/>
</dbReference>
<dbReference type="Gene3D" id="3.30.2010.10">
    <property type="entry name" value="Metalloproteases ('zincins'), catalytic domain"/>
    <property type="match status" value="1"/>
</dbReference>
<dbReference type="PANTHER" id="PTHR22726">
    <property type="entry name" value="METALLOENDOPEPTIDASE OMA1"/>
    <property type="match status" value="1"/>
</dbReference>
<protein>
    <submittedName>
        <fullName evidence="10">M48 family metalloprotease</fullName>
    </submittedName>
</protein>
<evidence type="ECO:0000256" key="2">
    <source>
        <dbReference type="ARBA" id="ARBA00022670"/>
    </source>
</evidence>
<feature type="region of interest" description="Disordered" evidence="7">
    <location>
        <begin position="440"/>
        <end position="471"/>
    </location>
</feature>
<evidence type="ECO:0000313" key="10">
    <source>
        <dbReference type="EMBL" id="GAA0599960.1"/>
    </source>
</evidence>
<dbReference type="InterPro" id="IPR051156">
    <property type="entry name" value="Mito/Outer_Membr_Metalloprot"/>
</dbReference>
<feature type="chain" id="PRO_5045979386" evidence="8">
    <location>
        <begin position="24"/>
        <end position="471"/>
    </location>
</feature>
<evidence type="ECO:0000259" key="9">
    <source>
        <dbReference type="Pfam" id="PF01435"/>
    </source>
</evidence>
<reference evidence="10 11" key="1">
    <citation type="journal article" date="2019" name="Int. J. Syst. Evol. Microbiol.">
        <title>The Global Catalogue of Microorganisms (GCM) 10K type strain sequencing project: providing services to taxonomists for standard genome sequencing and annotation.</title>
        <authorList>
            <consortium name="The Broad Institute Genomics Platform"/>
            <consortium name="The Broad Institute Genome Sequencing Center for Infectious Disease"/>
            <person name="Wu L."/>
            <person name="Ma J."/>
        </authorList>
    </citation>
    <scope>NUCLEOTIDE SEQUENCE [LARGE SCALE GENOMIC DNA]</scope>
    <source>
        <strain evidence="10 11">JCM 9933</strain>
    </source>
</reference>
<dbReference type="GO" id="GO:0008237">
    <property type="term" value="F:metallopeptidase activity"/>
    <property type="evidence" value="ECO:0007669"/>
    <property type="project" value="UniProtKB-KW"/>
</dbReference>
<evidence type="ECO:0000256" key="6">
    <source>
        <dbReference type="ARBA" id="ARBA00023049"/>
    </source>
</evidence>
<evidence type="ECO:0000256" key="5">
    <source>
        <dbReference type="ARBA" id="ARBA00022833"/>
    </source>
</evidence>
<dbReference type="Proteomes" id="UP001501588">
    <property type="component" value="Unassembled WGS sequence"/>
</dbReference>
<evidence type="ECO:0000256" key="1">
    <source>
        <dbReference type="ARBA" id="ARBA00001947"/>
    </source>
</evidence>
<comment type="caution">
    <text evidence="10">The sequence shown here is derived from an EMBL/GenBank/DDBJ whole genome shotgun (WGS) entry which is preliminary data.</text>
</comment>
<dbReference type="EMBL" id="BAAAFZ010000072">
    <property type="protein sequence ID" value="GAA0599960.1"/>
    <property type="molecule type" value="Genomic_DNA"/>
</dbReference>
<proteinExistence type="predicted"/>
<dbReference type="Gene3D" id="1.25.40.10">
    <property type="entry name" value="Tetratricopeptide repeat domain"/>
    <property type="match status" value="1"/>
</dbReference>
<name>A0ABN1FXL9_9PROT</name>
<dbReference type="Pfam" id="PF01435">
    <property type="entry name" value="Peptidase_M48"/>
    <property type="match status" value="1"/>
</dbReference>
<feature type="signal peptide" evidence="8">
    <location>
        <begin position="1"/>
        <end position="23"/>
    </location>
</feature>
<keyword evidence="8" id="KW-0732">Signal</keyword>
<keyword evidence="4" id="KW-0378">Hydrolase</keyword>
<organism evidence="10 11">
    <name type="scientific">Craurococcus roseus</name>
    <dbReference type="NCBI Taxonomy" id="77585"/>
    <lineage>
        <taxon>Bacteria</taxon>
        <taxon>Pseudomonadati</taxon>
        <taxon>Pseudomonadota</taxon>
        <taxon>Alphaproteobacteria</taxon>
        <taxon>Acetobacterales</taxon>
        <taxon>Acetobacteraceae</taxon>
        <taxon>Craurococcus</taxon>
    </lineage>
</organism>
<dbReference type="InterPro" id="IPR001915">
    <property type="entry name" value="Peptidase_M48"/>
</dbReference>
<comment type="cofactor">
    <cofactor evidence="1">
        <name>Zn(2+)</name>
        <dbReference type="ChEBI" id="CHEBI:29105"/>
    </cofactor>
</comment>
<keyword evidence="3" id="KW-0479">Metal-binding</keyword>
<accession>A0ABN1FXL9</accession>
<dbReference type="PANTHER" id="PTHR22726:SF1">
    <property type="entry name" value="METALLOENDOPEPTIDASE OMA1, MITOCHONDRIAL"/>
    <property type="match status" value="1"/>
</dbReference>
<evidence type="ECO:0000256" key="4">
    <source>
        <dbReference type="ARBA" id="ARBA00022801"/>
    </source>
</evidence>
<evidence type="ECO:0000256" key="8">
    <source>
        <dbReference type="SAM" id="SignalP"/>
    </source>
</evidence>